<evidence type="ECO:0000256" key="18">
    <source>
        <dbReference type="SAM" id="Coils"/>
    </source>
</evidence>
<feature type="binding site" evidence="16">
    <location>
        <position position="249"/>
    </location>
    <ligand>
        <name>Zn(2+)</name>
        <dbReference type="ChEBI" id="CHEBI:29105"/>
        <note>catalytic</note>
    </ligand>
</feature>
<name>A0A1X0NFU4_9TRYP</name>
<dbReference type="Gene3D" id="3.90.132.10">
    <property type="entry name" value="Leishmanolysin , domain 2"/>
    <property type="match status" value="1"/>
</dbReference>
<evidence type="ECO:0000256" key="17">
    <source>
        <dbReference type="RuleBase" id="RU366077"/>
    </source>
</evidence>
<feature type="compositionally biased region" description="Low complexity" evidence="19">
    <location>
        <begin position="727"/>
        <end position="745"/>
    </location>
</feature>
<proteinExistence type="inferred from homology"/>
<feature type="active site" evidence="15">
    <location>
        <position position="250"/>
    </location>
</feature>
<comment type="catalytic activity">
    <reaction evidence="1">
        <text>Preference for hydrophobic residues at P1 and P1' and basic residues at P2' and P3'. A model nonapeptide is cleaved at -Ala-Tyr-|-Leu-Lys-Lys-.</text>
        <dbReference type="EC" id="3.4.24.36"/>
    </reaction>
</comment>
<keyword evidence="18" id="KW-0175">Coiled coil</keyword>
<comment type="cofactor">
    <cofactor evidence="16 17">
        <name>Zn(2+)</name>
        <dbReference type="ChEBI" id="CHEBI:29105"/>
    </cofactor>
    <text evidence="16 17">Binds 1 zinc ion per subunit.</text>
</comment>
<dbReference type="VEuPathDB" id="TriTrypDB:TM35_000631240"/>
<keyword evidence="11" id="KW-0472">Membrane</keyword>
<comment type="subcellular location">
    <subcellularLocation>
        <location evidence="2">Membrane</location>
    </subcellularLocation>
</comment>
<keyword evidence="12" id="KW-0865">Zymogen</keyword>
<evidence type="ECO:0000256" key="19">
    <source>
        <dbReference type="SAM" id="MobiDB-lite"/>
    </source>
</evidence>
<dbReference type="Gene3D" id="2.30.34.10">
    <property type="entry name" value="Leishmanolysin domain 4"/>
    <property type="match status" value="1"/>
</dbReference>
<keyword evidence="8 16" id="KW-0862">Zinc</keyword>
<evidence type="ECO:0000256" key="11">
    <source>
        <dbReference type="ARBA" id="ARBA00023136"/>
    </source>
</evidence>
<evidence type="ECO:0000256" key="10">
    <source>
        <dbReference type="ARBA" id="ARBA00023049"/>
    </source>
</evidence>
<dbReference type="GeneID" id="39990819"/>
<dbReference type="PANTHER" id="PTHR10942">
    <property type="entry name" value="LEISHMANOLYSIN-LIKE PEPTIDASE"/>
    <property type="match status" value="1"/>
</dbReference>
<dbReference type="GO" id="GO:0046872">
    <property type="term" value="F:metal ion binding"/>
    <property type="evidence" value="ECO:0007669"/>
    <property type="project" value="UniProtKB-KW"/>
</dbReference>
<feature type="compositionally biased region" description="Basic and acidic residues" evidence="19">
    <location>
        <begin position="633"/>
        <end position="642"/>
    </location>
</feature>
<feature type="compositionally biased region" description="Basic and acidic residues" evidence="19">
    <location>
        <begin position="652"/>
        <end position="661"/>
    </location>
</feature>
<sequence>MEKHSMRHLLWAALFLLYCSCGCLAAVVQQLPQKGESALQAYTVSDTPKNDDKNGPEWQPIRIAVYTKTVEDIMNNCEKTLKEYNKLKEELQKELEGELEGEFEEKVDDPEAFLEVFEDEIEQLKRLCRGNDRMTEDKKKVLFTEVLPKAIKLHTDRLKVNHEERKTISSVGEQENFNIGCHFFKNPLKLKVHQSEDFDFMIYVGLSTSGKTVEICTQENENGRPTSAAIRFIPDEIKATRQFIRFTAHEIAHGLGFQLDLMKTLGMIKTRDNDLFYNPVVVEKKYYMVNSSKTVEMMEKHYNCKGTLKGLYLENEDTLTPSHWERRIAKDELMSTYSISMGVTGMYYTNLTLAAFHSMPFYSANFTMAEPMSWGKGSECDLLEGKKDPAKTKYSTLFCKDDDAKTLRCTSDRFALGMCLTKNNLKDLPNGYEYFKDEDGGLETNDLMDSYPIIKPLIGTTCEGGKETLIPGSVLGTESRCLDVKNPLDKNGVKIQGICAKVKCNNETKKVSVLKGYKENKEEWHECANDGDEFHLVDSEFNEGSVNCPKYEEVCIGLLETEVPTNIKFHNGTKVTDVYDGDVSGGNEEKEEVVENQDRTDEEKPPASLPTAPNGDLVENEKVPTENGNNETVTEKEPEDTVSKPQVPPTTSEEKDNEKVPTENGSDGAETEKEPVGTTNTSEVPPNREEEEEKENENNETVVAPGGDGATTEEESEKHPTDKPTGPSDESNENVSNSSSGVPPNTEDLPQGESPQETETPSNEVESSKPESPDNNGTTNNGNGQNDHNTGKDADNSITLSFFEPLMLLVCVVAAVVAL</sequence>
<evidence type="ECO:0000256" key="3">
    <source>
        <dbReference type="ARBA" id="ARBA00005860"/>
    </source>
</evidence>
<gene>
    <name evidence="20" type="ORF">TM35_000631240</name>
</gene>
<dbReference type="GO" id="GO:0016020">
    <property type="term" value="C:membrane"/>
    <property type="evidence" value="ECO:0007669"/>
    <property type="project" value="UniProtKB-SubCell"/>
</dbReference>
<dbReference type="Proteomes" id="UP000192257">
    <property type="component" value="Unassembled WGS sequence"/>
</dbReference>
<evidence type="ECO:0000256" key="9">
    <source>
        <dbReference type="ARBA" id="ARBA00022889"/>
    </source>
</evidence>
<feature type="compositionally biased region" description="Low complexity" evidence="19">
    <location>
        <begin position="775"/>
        <end position="788"/>
    </location>
</feature>
<feature type="signal peptide" evidence="17">
    <location>
        <begin position="1"/>
        <end position="25"/>
    </location>
</feature>
<feature type="region of interest" description="Disordered" evidence="19">
    <location>
        <begin position="575"/>
        <end position="793"/>
    </location>
</feature>
<evidence type="ECO:0000256" key="15">
    <source>
        <dbReference type="PIRSR" id="PIRSR601577-1"/>
    </source>
</evidence>
<feature type="compositionally biased region" description="Basic and acidic residues" evidence="19">
    <location>
        <begin position="596"/>
        <end position="605"/>
    </location>
</feature>
<evidence type="ECO:0000256" key="12">
    <source>
        <dbReference type="ARBA" id="ARBA00023145"/>
    </source>
</evidence>
<dbReference type="RefSeq" id="XP_028877690.1">
    <property type="nucleotide sequence ID" value="XM_029031039.1"/>
</dbReference>
<dbReference type="EMBL" id="NBCO01000063">
    <property type="protein sequence ID" value="ORC83624.1"/>
    <property type="molecule type" value="Genomic_DNA"/>
</dbReference>
<evidence type="ECO:0000256" key="14">
    <source>
        <dbReference type="ARBA" id="ARBA00023180"/>
    </source>
</evidence>
<dbReference type="EC" id="3.4.24.-" evidence="17"/>
<dbReference type="PRINTS" id="PR00782">
    <property type="entry name" value="LSHMANOLYSIN"/>
</dbReference>
<feature type="binding site" evidence="16">
    <location>
        <position position="253"/>
    </location>
    <ligand>
        <name>Zn(2+)</name>
        <dbReference type="ChEBI" id="CHEBI:29105"/>
        <note>catalytic</note>
    </ligand>
</feature>
<evidence type="ECO:0000313" key="20">
    <source>
        <dbReference type="EMBL" id="ORC83624.1"/>
    </source>
</evidence>
<evidence type="ECO:0000256" key="4">
    <source>
        <dbReference type="ARBA" id="ARBA00022670"/>
    </source>
</evidence>
<keyword evidence="13" id="KW-1015">Disulfide bond</keyword>
<keyword evidence="10 16" id="KW-0482">Metalloprotease</keyword>
<evidence type="ECO:0000256" key="7">
    <source>
        <dbReference type="ARBA" id="ARBA00022801"/>
    </source>
</evidence>
<dbReference type="Gene3D" id="3.10.170.20">
    <property type="match status" value="1"/>
</dbReference>
<keyword evidence="21" id="KW-1185">Reference proteome</keyword>
<reference evidence="20 21" key="1">
    <citation type="submission" date="2017-03" db="EMBL/GenBank/DDBJ databases">
        <title>An alternative strategy for trypanosome survival in the mammalian bloodstream revealed through genome and transcriptome analysis of the ubiquitous bovine parasite Trypanosoma (Megatrypanum) theileri.</title>
        <authorList>
            <person name="Kelly S."/>
            <person name="Ivens A."/>
            <person name="Mott A."/>
            <person name="O'Neill E."/>
            <person name="Emms D."/>
            <person name="Macleod O."/>
            <person name="Voorheis P."/>
            <person name="Matthews J."/>
            <person name="Matthews K."/>
            <person name="Carrington M."/>
        </authorList>
    </citation>
    <scope>NUCLEOTIDE SEQUENCE [LARGE SCALE GENOMIC DNA]</scope>
    <source>
        <strain evidence="20">Edinburgh</strain>
    </source>
</reference>
<keyword evidence="5 16" id="KW-0479">Metal-binding</keyword>
<dbReference type="Pfam" id="PF01457">
    <property type="entry name" value="Peptidase_M8"/>
    <property type="match status" value="1"/>
</dbReference>
<protein>
    <recommendedName>
        <fullName evidence="17">Leishmanolysin-like peptidase</fullName>
        <ecNumber evidence="17">3.4.24.-</ecNumber>
    </recommendedName>
</protein>
<evidence type="ECO:0000256" key="5">
    <source>
        <dbReference type="ARBA" id="ARBA00022723"/>
    </source>
</evidence>
<evidence type="ECO:0000256" key="6">
    <source>
        <dbReference type="ARBA" id="ARBA00022729"/>
    </source>
</evidence>
<feature type="binding site" evidence="16">
    <location>
        <position position="323"/>
    </location>
    <ligand>
        <name>Zn(2+)</name>
        <dbReference type="ChEBI" id="CHEBI:29105"/>
        <note>catalytic</note>
    </ligand>
</feature>
<dbReference type="SUPFAM" id="SSF55486">
    <property type="entry name" value="Metalloproteases ('zincins'), catalytic domain"/>
    <property type="match status" value="1"/>
</dbReference>
<accession>A0A1X0NFU4</accession>
<keyword evidence="14" id="KW-0325">Glycoprotein</keyword>
<dbReference type="GO" id="GO:0006508">
    <property type="term" value="P:proteolysis"/>
    <property type="evidence" value="ECO:0007669"/>
    <property type="project" value="UniProtKB-KW"/>
</dbReference>
<evidence type="ECO:0000256" key="8">
    <source>
        <dbReference type="ARBA" id="ARBA00022833"/>
    </source>
</evidence>
<keyword evidence="6 17" id="KW-0732">Signal</keyword>
<feature type="compositionally biased region" description="Polar residues" evidence="19">
    <location>
        <begin position="753"/>
        <end position="765"/>
    </location>
</feature>
<dbReference type="GO" id="GO:0004222">
    <property type="term" value="F:metalloendopeptidase activity"/>
    <property type="evidence" value="ECO:0007669"/>
    <property type="project" value="UniProtKB-UniRule"/>
</dbReference>
<feature type="chain" id="PRO_5023963095" description="Leishmanolysin-like peptidase" evidence="17">
    <location>
        <begin position="26"/>
        <end position="819"/>
    </location>
</feature>
<feature type="coiled-coil region" evidence="18">
    <location>
        <begin position="70"/>
        <end position="101"/>
    </location>
</feature>
<evidence type="ECO:0000256" key="13">
    <source>
        <dbReference type="ARBA" id="ARBA00023157"/>
    </source>
</evidence>
<evidence type="ECO:0000256" key="16">
    <source>
        <dbReference type="PIRSR" id="PIRSR601577-2"/>
    </source>
</evidence>
<comment type="caution">
    <text evidence="20">The sequence shown here is derived from an EMBL/GenBank/DDBJ whole genome shotgun (WGS) entry which is preliminary data.</text>
</comment>
<dbReference type="AlphaFoldDB" id="A0A1X0NFU4"/>
<dbReference type="OrthoDB" id="527990at2759"/>
<dbReference type="Gene3D" id="2.10.55.10">
    <property type="entry name" value="Leishmanolysin domain 3"/>
    <property type="match status" value="1"/>
</dbReference>
<organism evidence="20 21">
    <name type="scientific">Trypanosoma theileri</name>
    <dbReference type="NCBI Taxonomy" id="67003"/>
    <lineage>
        <taxon>Eukaryota</taxon>
        <taxon>Discoba</taxon>
        <taxon>Euglenozoa</taxon>
        <taxon>Kinetoplastea</taxon>
        <taxon>Metakinetoplastina</taxon>
        <taxon>Trypanosomatida</taxon>
        <taxon>Trypanosomatidae</taxon>
        <taxon>Trypanosoma</taxon>
    </lineage>
</organism>
<dbReference type="GO" id="GO:0005737">
    <property type="term" value="C:cytoplasm"/>
    <property type="evidence" value="ECO:0007669"/>
    <property type="project" value="TreeGrafter"/>
</dbReference>
<dbReference type="PANTHER" id="PTHR10942:SF0">
    <property type="entry name" value="LEISHMANOLYSIN-LIKE PEPTIDASE"/>
    <property type="match status" value="1"/>
</dbReference>
<keyword evidence="7 17" id="KW-0378">Hydrolase</keyword>
<dbReference type="InterPro" id="IPR001577">
    <property type="entry name" value="Peptidase_M8"/>
</dbReference>
<dbReference type="GO" id="GO:0007155">
    <property type="term" value="P:cell adhesion"/>
    <property type="evidence" value="ECO:0007669"/>
    <property type="project" value="UniProtKB-KW"/>
</dbReference>
<evidence type="ECO:0000256" key="1">
    <source>
        <dbReference type="ARBA" id="ARBA00001249"/>
    </source>
</evidence>
<evidence type="ECO:0000313" key="21">
    <source>
        <dbReference type="Proteomes" id="UP000192257"/>
    </source>
</evidence>
<keyword evidence="4 17" id="KW-0645">Protease</keyword>
<evidence type="ECO:0000256" key="2">
    <source>
        <dbReference type="ARBA" id="ARBA00004370"/>
    </source>
</evidence>
<comment type="similarity">
    <text evidence="3 17">Belongs to the peptidase M8 family.</text>
</comment>
<keyword evidence="9" id="KW-0130">Cell adhesion</keyword>